<dbReference type="PANTHER" id="PTHR46796">
    <property type="entry name" value="HTH-TYPE TRANSCRIPTIONAL ACTIVATOR RHAS-RELATED"/>
    <property type="match status" value="1"/>
</dbReference>
<dbReference type="InterPro" id="IPR009057">
    <property type="entry name" value="Homeodomain-like_sf"/>
</dbReference>
<dbReference type="EMBL" id="CP042436">
    <property type="protein sequence ID" value="QEC63061.1"/>
    <property type="molecule type" value="Genomic_DNA"/>
</dbReference>
<evidence type="ECO:0000313" key="7">
    <source>
        <dbReference type="Proteomes" id="UP000321479"/>
    </source>
</evidence>
<dbReference type="Pfam" id="PF12833">
    <property type="entry name" value="HTH_18"/>
    <property type="match status" value="1"/>
</dbReference>
<reference evidence="6 7" key="1">
    <citation type="journal article" date="2017" name="Curr. Microbiol.">
        <title>Mucilaginibacter ginsenosidivorans sp. nov., Isolated from Soil of Ginseng Field.</title>
        <authorList>
            <person name="Kim M.M."/>
            <person name="Siddiqi M.Z."/>
            <person name="Im W.T."/>
        </authorList>
    </citation>
    <scope>NUCLEOTIDE SEQUENCE [LARGE SCALE GENOMIC DNA]</scope>
    <source>
        <strain evidence="6 7">Gsoil 3017</strain>
    </source>
</reference>
<evidence type="ECO:0000259" key="5">
    <source>
        <dbReference type="PROSITE" id="PS01124"/>
    </source>
</evidence>
<dbReference type="InterPro" id="IPR050204">
    <property type="entry name" value="AraC_XylS_family_regulators"/>
</dbReference>
<dbReference type="PANTHER" id="PTHR46796:SF13">
    <property type="entry name" value="HTH-TYPE TRANSCRIPTIONAL ACTIVATOR RHAS"/>
    <property type="match status" value="1"/>
</dbReference>
<keyword evidence="3" id="KW-0238">DNA-binding</keyword>
<dbReference type="GO" id="GO:0003700">
    <property type="term" value="F:DNA-binding transcription factor activity"/>
    <property type="evidence" value="ECO:0007669"/>
    <property type="project" value="InterPro"/>
</dbReference>
<organism evidence="6 7">
    <name type="scientific">Mucilaginibacter ginsenosidivorans</name>
    <dbReference type="NCBI Taxonomy" id="398053"/>
    <lineage>
        <taxon>Bacteria</taxon>
        <taxon>Pseudomonadati</taxon>
        <taxon>Bacteroidota</taxon>
        <taxon>Sphingobacteriia</taxon>
        <taxon>Sphingobacteriales</taxon>
        <taxon>Sphingobacteriaceae</taxon>
        <taxon>Mucilaginibacter</taxon>
    </lineage>
</organism>
<evidence type="ECO:0000256" key="4">
    <source>
        <dbReference type="ARBA" id="ARBA00023163"/>
    </source>
</evidence>
<keyword evidence="7" id="KW-1185">Reference proteome</keyword>
<dbReference type="SMART" id="SM00342">
    <property type="entry name" value="HTH_ARAC"/>
    <property type="match status" value="1"/>
</dbReference>
<dbReference type="OrthoDB" id="642439at2"/>
<sequence>MYFKNLPDHSAPGFDEQLHFSKFKKHNIVFNALSSKSRCDDHVGCLSLKTVLSGEEWYGVNKRRIAVRPGQFLVLNDDQNYSCNIDAAGKVRVLSVFFKKDFAASVFSDALYSEETSLDRPFDINSSVPEFFQTLNAIDAPLNRQLGGLVSDLETYGYNDWRVDEHLVFTMRHLITVHKTELRSAGRVAAIKPQTKTEIHKRLCIARDLLHSSFTDQLDLQTISTEACLSVPQLVRQFKAVFQTTPHQYLTRIRLAHANGLLKHTALPVHEITWMCGFADTSAFCRAFKTAYGVQPLAFRAMC</sequence>
<name>A0A5B8UXJ3_9SPHI</name>
<gene>
    <name evidence="6" type="ORF">FRZ54_10880</name>
</gene>
<keyword evidence="4" id="KW-0804">Transcription</keyword>
<proteinExistence type="predicted"/>
<evidence type="ECO:0000256" key="1">
    <source>
        <dbReference type="ARBA" id="ARBA00022490"/>
    </source>
</evidence>
<dbReference type="Gene3D" id="1.10.10.60">
    <property type="entry name" value="Homeodomain-like"/>
    <property type="match status" value="2"/>
</dbReference>
<keyword evidence="1" id="KW-0963">Cytoplasm</keyword>
<dbReference type="RefSeq" id="WP_147031637.1">
    <property type="nucleotide sequence ID" value="NZ_CP042436.1"/>
</dbReference>
<keyword evidence="2" id="KW-0805">Transcription regulation</keyword>
<dbReference type="AlphaFoldDB" id="A0A5B8UXJ3"/>
<dbReference type="PROSITE" id="PS01124">
    <property type="entry name" value="HTH_ARAC_FAMILY_2"/>
    <property type="match status" value="1"/>
</dbReference>
<dbReference type="InterPro" id="IPR018060">
    <property type="entry name" value="HTH_AraC"/>
</dbReference>
<dbReference type="SUPFAM" id="SSF46689">
    <property type="entry name" value="Homeodomain-like"/>
    <property type="match status" value="2"/>
</dbReference>
<accession>A0A5B8UXJ3</accession>
<dbReference type="KEGG" id="mgin:FRZ54_10880"/>
<dbReference type="SUPFAM" id="SSF51215">
    <property type="entry name" value="Regulatory protein AraC"/>
    <property type="match status" value="1"/>
</dbReference>
<evidence type="ECO:0000256" key="2">
    <source>
        <dbReference type="ARBA" id="ARBA00023015"/>
    </source>
</evidence>
<dbReference type="InterPro" id="IPR037923">
    <property type="entry name" value="HTH-like"/>
</dbReference>
<dbReference type="Proteomes" id="UP000321479">
    <property type="component" value="Chromosome"/>
</dbReference>
<protein>
    <submittedName>
        <fullName evidence="6">Helix-turn-helix transcriptional regulator</fullName>
    </submittedName>
</protein>
<evidence type="ECO:0000256" key="3">
    <source>
        <dbReference type="ARBA" id="ARBA00023125"/>
    </source>
</evidence>
<dbReference type="GO" id="GO:0043565">
    <property type="term" value="F:sequence-specific DNA binding"/>
    <property type="evidence" value="ECO:0007669"/>
    <property type="project" value="InterPro"/>
</dbReference>
<feature type="domain" description="HTH araC/xylS-type" evidence="5">
    <location>
        <begin position="204"/>
        <end position="302"/>
    </location>
</feature>
<evidence type="ECO:0000313" key="6">
    <source>
        <dbReference type="EMBL" id="QEC63061.1"/>
    </source>
</evidence>